<accession>A0ABU4HN73</accession>
<dbReference type="InterPro" id="IPR036388">
    <property type="entry name" value="WH-like_DNA-bd_sf"/>
</dbReference>
<dbReference type="Proteomes" id="UP001284601">
    <property type="component" value="Unassembled WGS sequence"/>
</dbReference>
<dbReference type="SUPFAM" id="SSF53850">
    <property type="entry name" value="Periplasmic binding protein-like II"/>
    <property type="match status" value="1"/>
</dbReference>
<dbReference type="PROSITE" id="PS50931">
    <property type="entry name" value="HTH_LYSR"/>
    <property type="match status" value="1"/>
</dbReference>
<dbReference type="Pfam" id="PF03466">
    <property type="entry name" value="LysR_substrate"/>
    <property type="match status" value="1"/>
</dbReference>
<evidence type="ECO:0000313" key="7">
    <source>
        <dbReference type="Proteomes" id="UP001284601"/>
    </source>
</evidence>
<dbReference type="EMBL" id="JAWSTH010000021">
    <property type="protein sequence ID" value="MDW5594729.1"/>
    <property type="molecule type" value="Genomic_DNA"/>
</dbReference>
<name>A0ABU4HN73_9ACTN</name>
<dbReference type="Gene3D" id="1.10.10.10">
    <property type="entry name" value="Winged helix-like DNA-binding domain superfamily/Winged helix DNA-binding domain"/>
    <property type="match status" value="1"/>
</dbReference>
<keyword evidence="2" id="KW-0805">Transcription regulation</keyword>
<comment type="caution">
    <text evidence="6">The sequence shown here is derived from an EMBL/GenBank/DDBJ whole genome shotgun (WGS) entry which is preliminary data.</text>
</comment>
<feature type="domain" description="HTH lysR-type" evidence="5">
    <location>
        <begin position="1"/>
        <end position="58"/>
    </location>
</feature>
<evidence type="ECO:0000259" key="5">
    <source>
        <dbReference type="PROSITE" id="PS50931"/>
    </source>
</evidence>
<dbReference type="RefSeq" id="WP_318597033.1">
    <property type="nucleotide sequence ID" value="NZ_JAWSTH010000021.1"/>
</dbReference>
<keyword evidence="3" id="KW-0238">DNA-binding</keyword>
<comment type="similarity">
    <text evidence="1">Belongs to the LysR transcriptional regulatory family.</text>
</comment>
<organism evidence="6 7">
    <name type="scientific">Conexibacter stalactiti</name>
    <dbReference type="NCBI Taxonomy" id="1940611"/>
    <lineage>
        <taxon>Bacteria</taxon>
        <taxon>Bacillati</taxon>
        <taxon>Actinomycetota</taxon>
        <taxon>Thermoleophilia</taxon>
        <taxon>Solirubrobacterales</taxon>
        <taxon>Conexibacteraceae</taxon>
        <taxon>Conexibacter</taxon>
    </lineage>
</organism>
<evidence type="ECO:0000313" key="6">
    <source>
        <dbReference type="EMBL" id="MDW5594729.1"/>
    </source>
</evidence>
<dbReference type="PANTHER" id="PTHR30419">
    <property type="entry name" value="HTH-TYPE TRANSCRIPTIONAL REGULATOR YBHD"/>
    <property type="match status" value="1"/>
</dbReference>
<dbReference type="InterPro" id="IPR005119">
    <property type="entry name" value="LysR_subst-bd"/>
</dbReference>
<dbReference type="InterPro" id="IPR000847">
    <property type="entry name" value="LysR_HTH_N"/>
</dbReference>
<dbReference type="Gene3D" id="3.40.190.290">
    <property type="match status" value="1"/>
</dbReference>
<proteinExistence type="inferred from homology"/>
<reference evidence="7" key="1">
    <citation type="submission" date="2023-07" db="EMBL/GenBank/DDBJ databases">
        <title>Conexibacter stalactiti sp. nov., isolated from stalactites in a lava cave and emended description of the genus Conexibacter.</title>
        <authorList>
            <person name="Lee S.D."/>
        </authorList>
    </citation>
    <scope>NUCLEOTIDE SEQUENCE [LARGE SCALE GENOMIC DNA]</scope>
    <source>
        <strain evidence="7">KCTC 39840</strain>
    </source>
</reference>
<keyword evidence="7" id="KW-1185">Reference proteome</keyword>
<evidence type="ECO:0000256" key="2">
    <source>
        <dbReference type="ARBA" id="ARBA00023015"/>
    </source>
</evidence>
<dbReference type="Pfam" id="PF00126">
    <property type="entry name" value="HTH_1"/>
    <property type="match status" value="1"/>
</dbReference>
<gene>
    <name evidence="6" type="ORF">R7226_10300</name>
</gene>
<protein>
    <submittedName>
        <fullName evidence="6">LysR substrate-binding domain-containing protein</fullName>
    </submittedName>
</protein>
<evidence type="ECO:0000256" key="4">
    <source>
        <dbReference type="ARBA" id="ARBA00023163"/>
    </source>
</evidence>
<evidence type="ECO:0000256" key="1">
    <source>
        <dbReference type="ARBA" id="ARBA00009437"/>
    </source>
</evidence>
<dbReference type="InterPro" id="IPR036390">
    <property type="entry name" value="WH_DNA-bd_sf"/>
</dbReference>
<dbReference type="SUPFAM" id="SSF46785">
    <property type="entry name" value="Winged helix' DNA-binding domain"/>
    <property type="match status" value="1"/>
</dbReference>
<evidence type="ECO:0000256" key="3">
    <source>
        <dbReference type="ARBA" id="ARBA00023125"/>
    </source>
</evidence>
<sequence length="296" mass="31561">MELRHLRAFVAVADQRSFTRAAAELQVVQSAVSASVRGLEQELGIAVFTRTTQRVDLTDAGRALLPEARRALAALDGGRQAVEQVRGGLRGRVEVGTMQAQAMRAVSVAAIVARFRRDHPAVEVRVRHTGASADSVRMVAEGRLELAFAAFTGRPPAGVVLHQLDSEEMQLACASDHPFAGCARVTWAQLADEPFVDLLPGWGTRMAADRAAAAAGVERRIVYELNDSESIIDFTRHALAVALLPPSLARRAPGVAFVPIARGAPQFTTSLALPDDGPRSPAAEALAEIALASVRR</sequence>
<dbReference type="PRINTS" id="PR00039">
    <property type="entry name" value="HTHLYSR"/>
</dbReference>
<keyword evidence="4" id="KW-0804">Transcription</keyword>
<dbReference type="InterPro" id="IPR050950">
    <property type="entry name" value="HTH-type_LysR_regulators"/>
</dbReference>
<dbReference type="PANTHER" id="PTHR30419:SF31">
    <property type="entry name" value="BLR3139 PROTEIN"/>
    <property type="match status" value="1"/>
</dbReference>